<gene>
    <name evidence="1" type="ORF">Tco_0702085</name>
</gene>
<reference evidence="1" key="2">
    <citation type="submission" date="2022-01" db="EMBL/GenBank/DDBJ databases">
        <authorList>
            <person name="Yamashiro T."/>
            <person name="Shiraishi A."/>
            <person name="Satake H."/>
            <person name="Nakayama K."/>
        </authorList>
    </citation>
    <scope>NUCLEOTIDE SEQUENCE</scope>
</reference>
<sequence>MRTPPCCYLSGFQVALTVYESPFLNGDHVVWYSLGVDNYLLLCSSDAISRHNGGCSSLEEDRVFHPSLSSSDSAFPILKRFPVAFLIGYSHLCDDPCPGDNHIALSCQYFFRALCQELMKVPNFYSRPFGNIFPGCSDRLGRLFWKLEKSVVGGRLVILPEKTIDDGCLVILLAVVKAFYQFPLHLCYWGKGFRTIPWLMRPMFAETFGTIPAWAIPPSSQPPQNDLNGLPDQWTRRYKASDLSYQPPFPSQCNLRWGLGLNSKFSPYGLALFSLVVIFDSRLHGADMVSFRFVLLFGGEFSFSVVLTPGAHL</sequence>
<keyword evidence="2" id="KW-1185">Reference proteome</keyword>
<accession>A0ABQ4XV00</accession>
<proteinExistence type="predicted"/>
<reference evidence="1" key="1">
    <citation type="journal article" date="2022" name="Int. J. Mol. Sci.">
        <title>Draft Genome of Tanacetum Coccineum: Genomic Comparison of Closely Related Tanacetum-Family Plants.</title>
        <authorList>
            <person name="Yamashiro T."/>
            <person name="Shiraishi A."/>
            <person name="Nakayama K."/>
            <person name="Satake H."/>
        </authorList>
    </citation>
    <scope>NUCLEOTIDE SEQUENCE</scope>
</reference>
<evidence type="ECO:0000313" key="2">
    <source>
        <dbReference type="Proteomes" id="UP001151760"/>
    </source>
</evidence>
<comment type="caution">
    <text evidence="1">The sequence shown here is derived from an EMBL/GenBank/DDBJ whole genome shotgun (WGS) entry which is preliminary data.</text>
</comment>
<organism evidence="1 2">
    <name type="scientific">Tanacetum coccineum</name>
    <dbReference type="NCBI Taxonomy" id="301880"/>
    <lineage>
        <taxon>Eukaryota</taxon>
        <taxon>Viridiplantae</taxon>
        <taxon>Streptophyta</taxon>
        <taxon>Embryophyta</taxon>
        <taxon>Tracheophyta</taxon>
        <taxon>Spermatophyta</taxon>
        <taxon>Magnoliopsida</taxon>
        <taxon>eudicotyledons</taxon>
        <taxon>Gunneridae</taxon>
        <taxon>Pentapetalae</taxon>
        <taxon>asterids</taxon>
        <taxon>campanulids</taxon>
        <taxon>Asterales</taxon>
        <taxon>Asteraceae</taxon>
        <taxon>Asteroideae</taxon>
        <taxon>Anthemideae</taxon>
        <taxon>Anthemidinae</taxon>
        <taxon>Tanacetum</taxon>
    </lineage>
</organism>
<protein>
    <submittedName>
        <fullName evidence="1">Uncharacterized protein</fullName>
    </submittedName>
</protein>
<name>A0ABQ4XV00_9ASTR</name>
<dbReference type="EMBL" id="BQNB010009849">
    <property type="protein sequence ID" value="GJS69244.1"/>
    <property type="molecule type" value="Genomic_DNA"/>
</dbReference>
<dbReference type="Proteomes" id="UP001151760">
    <property type="component" value="Unassembled WGS sequence"/>
</dbReference>
<evidence type="ECO:0000313" key="1">
    <source>
        <dbReference type="EMBL" id="GJS69244.1"/>
    </source>
</evidence>